<dbReference type="PANTHER" id="PTHR34989">
    <property type="entry name" value="PROTEIN HDED"/>
    <property type="match status" value="1"/>
</dbReference>
<dbReference type="InterPro" id="IPR005325">
    <property type="entry name" value="DUF308_memb"/>
</dbReference>
<keyword evidence="1" id="KW-0472">Membrane</keyword>
<keyword evidence="1" id="KW-0812">Transmembrane</keyword>
<keyword evidence="3" id="KW-1185">Reference proteome</keyword>
<feature type="transmembrane region" description="Helical" evidence="1">
    <location>
        <begin position="71"/>
        <end position="89"/>
    </location>
</feature>
<dbReference type="InterPro" id="IPR052712">
    <property type="entry name" value="Acid_resist_chaperone_HdeD"/>
</dbReference>
<feature type="transmembrane region" description="Helical" evidence="1">
    <location>
        <begin position="154"/>
        <end position="173"/>
    </location>
</feature>
<comment type="caution">
    <text evidence="2">The sequence shown here is derived from an EMBL/GenBank/DDBJ whole genome shotgun (WGS) entry which is preliminary data.</text>
</comment>
<name>A0A5M6D2I5_9BACT</name>
<dbReference type="AlphaFoldDB" id="A0A5M6D2I5"/>
<feature type="transmembrane region" description="Helical" evidence="1">
    <location>
        <begin position="128"/>
        <end position="148"/>
    </location>
</feature>
<dbReference type="Pfam" id="PF03729">
    <property type="entry name" value="DUF308"/>
    <property type="match status" value="3"/>
</dbReference>
<feature type="transmembrane region" description="Helical" evidence="1">
    <location>
        <begin position="34"/>
        <end position="59"/>
    </location>
</feature>
<accession>A0A5M6D2I5</accession>
<sequence length="198" mass="21139">MADQIASLWWLPLLRGILLLFLGVYALINPGMTLAVFAQVIGFFLVLDGVLSIVAGVIGQTPTRTWSIVRGILVGLVGIFVFANPVLVAGITATAIVYLIAFTTILAGVFEIVAAIQHRAEMEGEGWLIAEGALLVLFGIILVLAPMLFGLTMIRILGVFAILAGIGLIVFAFRIKKLPEKVAEIRQQRGGEDASPTV</sequence>
<feature type="transmembrane region" description="Helical" evidence="1">
    <location>
        <begin position="7"/>
        <end position="28"/>
    </location>
</feature>
<protein>
    <recommendedName>
        <fullName evidence="4">Acid-resistance membrane protein</fullName>
    </recommendedName>
</protein>
<proteinExistence type="predicted"/>
<keyword evidence="1" id="KW-1133">Transmembrane helix</keyword>
<reference evidence="2 3" key="1">
    <citation type="submission" date="2019-08" db="EMBL/GenBank/DDBJ databases">
        <authorList>
            <person name="Dhanesh K."/>
            <person name="Kumar G."/>
            <person name="Sasikala C."/>
            <person name="Venkata Ramana C."/>
        </authorList>
    </citation>
    <scope>NUCLEOTIDE SEQUENCE [LARGE SCALE GENOMIC DNA]</scope>
    <source>
        <strain evidence="2 3">JC645</strain>
    </source>
</reference>
<evidence type="ECO:0000313" key="2">
    <source>
        <dbReference type="EMBL" id="KAA5539355.1"/>
    </source>
</evidence>
<organism evidence="2 3">
    <name type="scientific">Roseiconus nitratireducens</name>
    <dbReference type="NCBI Taxonomy" id="2605748"/>
    <lineage>
        <taxon>Bacteria</taxon>
        <taxon>Pseudomonadati</taxon>
        <taxon>Planctomycetota</taxon>
        <taxon>Planctomycetia</taxon>
        <taxon>Pirellulales</taxon>
        <taxon>Pirellulaceae</taxon>
        <taxon>Roseiconus</taxon>
    </lineage>
</organism>
<evidence type="ECO:0008006" key="4">
    <source>
        <dbReference type="Google" id="ProtNLM"/>
    </source>
</evidence>
<evidence type="ECO:0000256" key="1">
    <source>
        <dbReference type="SAM" id="Phobius"/>
    </source>
</evidence>
<dbReference type="PANTHER" id="PTHR34989:SF1">
    <property type="entry name" value="PROTEIN HDED"/>
    <property type="match status" value="1"/>
</dbReference>
<dbReference type="GO" id="GO:0005886">
    <property type="term" value="C:plasma membrane"/>
    <property type="evidence" value="ECO:0007669"/>
    <property type="project" value="TreeGrafter"/>
</dbReference>
<feature type="transmembrane region" description="Helical" evidence="1">
    <location>
        <begin position="95"/>
        <end position="116"/>
    </location>
</feature>
<dbReference type="EMBL" id="VWOX01000020">
    <property type="protein sequence ID" value="KAA5539355.1"/>
    <property type="molecule type" value="Genomic_DNA"/>
</dbReference>
<evidence type="ECO:0000313" key="3">
    <source>
        <dbReference type="Proteomes" id="UP000324479"/>
    </source>
</evidence>
<dbReference type="Proteomes" id="UP000324479">
    <property type="component" value="Unassembled WGS sequence"/>
</dbReference>
<gene>
    <name evidence="2" type="ORF">FYK55_24850</name>
</gene>